<dbReference type="RefSeq" id="XP_037226410.1">
    <property type="nucleotide sequence ID" value="XM_037358500.1"/>
</dbReference>
<keyword evidence="4" id="KW-1185">Reference proteome</keyword>
<reference evidence="3" key="1">
    <citation type="submission" date="2020-05" db="EMBL/GenBank/DDBJ databases">
        <title>Mycena genomes resolve the evolution of fungal bioluminescence.</title>
        <authorList>
            <person name="Tsai I.J."/>
        </authorList>
    </citation>
    <scope>NUCLEOTIDE SEQUENCE</scope>
    <source>
        <strain evidence="3">171206Taipei</strain>
    </source>
</reference>
<feature type="region of interest" description="Disordered" evidence="1">
    <location>
        <begin position="132"/>
        <end position="199"/>
    </location>
</feature>
<feature type="compositionally biased region" description="Basic and acidic residues" evidence="1">
    <location>
        <begin position="184"/>
        <end position="197"/>
    </location>
</feature>
<dbReference type="GeneID" id="59341016"/>
<evidence type="ECO:0000259" key="2">
    <source>
        <dbReference type="Pfam" id="PF09820"/>
    </source>
</evidence>
<feature type="domain" description="AAA-ATPase-like" evidence="2">
    <location>
        <begin position="242"/>
        <end position="409"/>
    </location>
</feature>
<dbReference type="PANTHER" id="PTHR34825">
    <property type="entry name" value="CONSERVED PROTEIN, WITH A WEAK D-GALACTARATE DEHYDRATASE/ALTRONATE HYDROLASE DOMAIN"/>
    <property type="match status" value="1"/>
</dbReference>
<dbReference type="AlphaFoldDB" id="A0A8H6TGM2"/>
<evidence type="ECO:0000313" key="4">
    <source>
        <dbReference type="Proteomes" id="UP000636479"/>
    </source>
</evidence>
<comment type="caution">
    <text evidence="3">The sequence shown here is derived from an EMBL/GenBank/DDBJ whole genome shotgun (WGS) entry which is preliminary data.</text>
</comment>
<protein>
    <recommendedName>
        <fullName evidence="2">AAA-ATPase-like domain-containing protein</fullName>
    </recommendedName>
</protein>
<dbReference type="InterPro" id="IPR018631">
    <property type="entry name" value="AAA-ATPase-like_dom"/>
</dbReference>
<name>A0A8H6TGM2_9AGAR</name>
<dbReference type="OrthoDB" id="3065575at2759"/>
<evidence type="ECO:0000256" key="1">
    <source>
        <dbReference type="SAM" id="MobiDB-lite"/>
    </source>
</evidence>
<organism evidence="3 4">
    <name type="scientific">Mycena indigotica</name>
    <dbReference type="NCBI Taxonomy" id="2126181"/>
    <lineage>
        <taxon>Eukaryota</taxon>
        <taxon>Fungi</taxon>
        <taxon>Dikarya</taxon>
        <taxon>Basidiomycota</taxon>
        <taxon>Agaricomycotina</taxon>
        <taxon>Agaricomycetes</taxon>
        <taxon>Agaricomycetidae</taxon>
        <taxon>Agaricales</taxon>
        <taxon>Marasmiineae</taxon>
        <taxon>Mycenaceae</taxon>
        <taxon>Mycena</taxon>
    </lineage>
</organism>
<accession>A0A8H6TGM2</accession>
<sequence>MSSGPNTLNYAIYDAAHWDAPRPRLVYTTELPTNLMGGALAYLFQRLMKDHRGQNCACCKGRTILFKTAWRVKLPVDKLEFHAPYLPWPLEHDPSADIRLLDPAENVSATDFRLSEPGVNIHILFETTYEPLPPRNLPQSHTLKRSHEDTESNDHEPPDINRGSNGIAVVDSTLKLSPNNNAESSHEDVPMVGDKSDAQSNKIRKIEGTPLVVHELASPADSVALPQPDTIFFSQQSPQSHIPYVNKARYLTALNRVLASIHCGLIISPPKTGKSNVLAMLNVWYDLHTDTEELERLFSPLIPQLSTEKLTATAKTYLCLSFDFNRIQISSASDEETICSELDGYWHDVIMNFANKYSSSLPNNTVKGIKERTPVQAVQYLADQLHTSGKRLFVSIDHADAPLLSIINAMVSQPGAGQLEASQRAEAHIAHLVHALIGLCGTRGKIPGSKMLINSVLPKSSLKGWDNATNVTAYMQLAGLYGITEDETEKNLRPLSHQSECNTESFPSIAGSFKITTQFNVGNVPSGAMGPASSPLINWIVLHCVPLLQDSNLRYSRYVHLSRRQISSYTRSKSWLTDLFTDDGLMWRILLSHGYLRVIDYGGVRPDSDPVWKLAISSPLFAIQLFINCPVASLLHRDSLIDMQLRALLGGDTFPFTEALSTELCFRAYRTLWSLSEAAFHMMVEDHILFRDPTYRKHVFSEVRQVADLNTADKISVSGRHLDKDTKHKTHFKFLDILLCDLGRLNRNRAMVVELKSFCTQGFIMGDLRTPYVPGEFNAKYSSDEEMSKACIEKAQQLATLSYHTLLQQSYARYNQDSMGYDFNNLAYLVREAETQLRTYCTLLAAGQAGPSRVGVSDRRVVVGDLDTAEEVIGITLCAVGSRVISTILKPIPTKFSYKGVPQSILKMGM</sequence>
<gene>
    <name evidence="3" type="ORF">MIND_00157500</name>
</gene>
<feature type="compositionally biased region" description="Polar residues" evidence="1">
    <location>
        <begin position="174"/>
        <end position="183"/>
    </location>
</feature>
<evidence type="ECO:0000313" key="3">
    <source>
        <dbReference type="EMBL" id="KAF7316387.1"/>
    </source>
</evidence>
<dbReference type="PANTHER" id="PTHR34825:SF1">
    <property type="entry name" value="AAA-ATPASE-LIKE DOMAIN-CONTAINING PROTEIN"/>
    <property type="match status" value="1"/>
</dbReference>
<dbReference type="Proteomes" id="UP000636479">
    <property type="component" value="Unassembled WGS sequence"/>
</dbReference>
<dbReference type="EMBL" id="JACAZF010000001">
    <property type="protein sequence ID" value="KAF7316387.1"/>
    <property type="molecule type" value="Genomic_DNA"/>
</dbReference>
<feature type="compositionally biased region" description="Basic and acidic residues" evidence="1">
    <location>
        <begin position="145"/>
        <end position="159"/>
    </location>
</feature>
<proteinExistence type="predicted"/>
<dbReference type="Pfam" id="PF09820">
    <property type="entry name" value="AAA-ATPase_like"/>
    <property type="match status" value="1"/>
</dbReference>